<reference evidence="5 6" key="1">
    <citation type="submission" date="2018-11" db="EMBL/GenBank/DDBJ databases">
        <title>Sequencing the genomes of 1000 actinobacteria strains.</title>
        <authorList>
            <person name="Klenk H.-P."/>
        </authorList>
    </citation>
    <scope>NUCLEOTIDE SEQUENCE [LARGE SCALE GENOMIC DNA]</scope>
    <source>
        <strain evidence="5 6">DSM 44231</strain>
    </source>
</reference>
<evidence type="ECO:0000256" key="2">
    <source>
        <dbReference type="RuleBase" id="RU361173"/>
    </source>
</evidence>
<dbReference type="InterPro" id="IPR006311">
    <property type="entry name" value="TAT_signal"/>
</dbReference>
<keyword evidence="2" id="KW-0624">Polysaccharide degradation</keyword>
<dbReference type="InterPro" id="IPR012334">
    <property type="entry name" value="Pectin_lyas_fold"/>
</dbReference>
<dbReference type="RefSeq" id="WP_123741662.1">
    <property type="nucleotide sequence ID" value="NZ_RJKM01000001.1"/>
</dbReference>
<feature type="domain" description="Pectate lyase" evidence="4">
    <location>
        <begin position="54"/>
        <end position="264"/>
    </location>
</feature>
<dbReference type="Gene3D" id="2.160.20.10">
    <property type="entry name" value="Single-stranded right-handed beta-helix, Pectin lyase-like"/>
    <property type="match status" value="1"/>
</dbReference>
<keyword evidence="2" id="KW-0964">Secreted</keyword>
<dbReference type="PANTHER" id="PTHR31683">
    <property type="entry name" value="PECTATE LYASE 18-RELATED"/>
    <property type="match status" value="1"/>
</dbReference>
<dbReference type="InterPro" id="IPR045032">
    <property type="entry name" value="PEL"/>
</dbReference>
<keyword evidence="6" id="KW-1185">Reference proteome</keyword>
<dbReference type="PROSITE" id="PS51318">
    <property type="entry name" value="TAT"/>
    <property type="match status" value="1"/>
</dbReference>
<dbReference type="InterPro" id="IPR002022">
    <property type="entry name" value="Pec_lyase"/>
</dbReference>
<dbReference type="SMART" id="SM00656">
    <property type="entry name" value="Amb_all"/>
    <property type="match status" value="1"/>
</dbReference>
<evidence type="ECO:0000313" key="5">
    <source>
        <dbReference type="EMBL" id="ROP35531.1"/>
    </source>
</evidence>
<dbReference type="GO" id="GO:0030570">
    <property type="term" value="F:pectate lyase activity"/>
    <property type="evidence" value="ECO:0007669"/>
    <property type="project" value="InterPro"/>
</dbReference>
<keyword evidence="1 2" id="KW-0456">Lyase</keyword>
<gene>
    <name evidence="5" type="ORF">EDD40_0763</name>
</gene>
<evidence type="ECO:0000256" key="3">
    <source>
        <dbReference type="SAM" id="SignalP"/>
    </source>
</evidence>
<dbReference type="OrthoDB" id="112037at2"/>
<dbReference type="AlphaFoldDB" id="A0A3N1GYZ6"/>
<dbReference type="Proteomes" id="UP000268727">
    <property type="component" value="Unassembled WGS sequence"/>
</dbReference>
<dbReference type="SUPFAM" id="SSF51126">
    <property type="entry name" value="Pectin lyase-like"/>
    <property type="match status" value="1"/>
</dbReference>
<evidence type="ECO:0000313" key="6">
    <source>
        <dbReference type="Proteomes" id="UP000268727"/>
    </source>
</evidence>
<comment type="caution">
    <text evidence="5">The sequence shown here is derived from an EMBL/GenBank/DDBJ whole genome shotgun (WGS) entry which is preliminary data.</text>
</comment>
<keyword evidence="3" id="KW-0732">Signal</keyword>
<feature type="chain" id="PRO_5018104030" evidence="3">
    <location>
        <begin position="29"/>
        <end position="331"/>
    </location>
</feature>
<comment type="similarity">
    <text evidence="2">Belongs to the polysaccharide lyase 1 family.</text>
</comment>
<evidence type="ECO:0000259" key="4">
    <source>
        <dbReference type="SMART" id="SM00656"/>
    </source>
</evidence>
<dbReference type="GO" id="GO:0000272">
    <property type="term" value="P:polysaccharide catabolic process"/>
    <property type="evidence" value="ECO:0007669"/>
    <property type="project" value="UniProtKB-KW"/>
</dbReference>
<proteinExistence type="inferred from homology"/>
<dbReference type="GO" id="GO:0005576">
    <property type="term" value="C:extracellular region"/>
    <property type="evidence" value="ECO:0007669"/>
    <property type="project" value="UniProtKB-SubCell"/>
</dbReference>
<organism evidence="5 6">
    <name type="scientific">Saccharothrix texasensis</name>
    <dbReference type="NCBI Taxonomy" id="103734"/>
    <lineage>
        <taxon>Bacteria</taxon>
        <taxon>Bacillati</taxon>
        <taxon>Actinomycetota</taxon>
        <taxon>Actinomycetes</taxon>
        <taxon>Pseudonocardiales</taxon>
        <taxon>Pseudonocardiaceae</taxon>
        <taxon>Saccharothrix</taxon>
    </lineage>
</organism>
<dbReference type="Pfam" id="PF00544">
    <property type="entry name" value="Pectate_lyase_4"/>
    <property type="match status" value="1"/>
</dbReference>
<protein>
    <submittedName>
        <fullName evidence="5">Pectate lyase</fullName>
    </submittedName>
</protein>
<feature type="signal peptide" evidence="3">
    <location>
        <begin position="1"/>
        <end position="28"/>
    </location>
</feature>
<comment type="subcellular location">
    <subcellularLocation>
        <location evidence="2">Secreted</location>
    </subcellularLocation>
</comment>
<dbReference type="InterPro" id="IPR006626">
    <property type="entry name" value="PbH1"/>
</dbReference>
<evidence type="ECO:0000256" key="1">
    <source>
        <dbReference type="ARBA" id="ARBA00023239"/>
    </source>
</evidence>
<accession>A0A3N1GYZ6</accession>
<dbReference type="InterPro" id="IPR011050">
    <property type="entry name" value="Pectin_lyase_fold/virulence"/>
</dbReference>
<sequence>MSDINRRRLLAGTALAAVAAAVPRAAWAGVEPSAVADGFAGVTALGQNGTTGGAGGQAVTVTTAAALADYVGRKEPYVISVSGRIQTGDEMLTVVANKTIVGVGSTAEITGGGLQLGSTTRPGNNVIIRNLRFTNASDDSISVTNSAHHVWIDHCDLSDGYDGLLDIKRNSDYVTVSWNHFHHHSKAALLGHSDTYTSDKGKLRVTYHHNFFDGTDQRHPRVRFGEPVHVYNNYYRGNSLYGVASTMDAGVVVEGNYFENVAHPILSGYDKSGPGRVVERNNIYAGSGAPETLGAVVEPRTYYSYAVDDPASVPRLVTAGAGVGRVQGVAR</sequence>
<keyword evidence="2" id="KW-0119">Carbohydrate metabolism</keyword>
<dbReference type="SMART" id="SM00710">
    <property type="entry name" value="PbH1"/>
    <property type="match status" value="4"/>
</dbReference>
<dbReference type="EMBL" id="RJKM01000001">
    <property type="protein sequence ID" value="ROP35531.1"/>
    <property type="molecule type" value="Genomic_DNA"/>
</dbReference>
<name>A0A3N1GYZ6_9PSEU</name>
<dbReference type="PANTHER" id="PTHR31683:SF18">
    <property type="entry name" value="PECTATE LYASE 21-RELATED"/>
    <property type="match status" value="1"/>
</dbReference>